<evidence type="ECO:0000256" key="15">
    <source>
        <dbReference type="SAM" id="Phobius"/>
    </source>
</evidence>
<dbReference type="PANTHER" id="PTHR45846:SF1">
    <property type="entry name" value="TRNA-DIHYDROURIDINE(47) SYNTHASE [NAD(P)(+)]-LIKE"/>
    <property type="match status" value="1"/>
</dbReference>
<evidence type="ECO:0000256" key="14">
    <source>
        <dbReference type="PIRSR" id="PIRSR006621-2"/>
    </source>
</evidence>
<keyword evidence="4 12" id="KW-0285">Flavoprotein</keyword>
<evidence type="ECO:0000313" key="18">
    <source>
        <dbReference type="Proteomes" id="UP000237040"/>
    </source>
</evidence>
<proteinExistence type="inferred from homology"/>
<keyword evidence="15" id="KW-0472">Membrane</keyword>
<keyword evidence="5 12" id="KW-0288">FMN</keyword>
<keyword evidence="6 12" id="KW-0819">tRNA processing</keyword>
<dbReference type="PROSITE" id="PS01136">
    <property type="entry name" value="UPF0034"/>
    <property type="match status" value="1"/>
</dbReference>
<organism evidence="17 18">
    <name type="scientific">Caldisericum exile</name>
    <dbReference type="NCBI Taxonomy" id="693075"/>
    <lineage>
        <taxon>Bacteria</taxon>
        <taxon>Pseudomonadati</taxon>
        <taxon>Caldisericota/Cryosericota group</taxon>
        <taxon>Caldisericota</taxon>
        <taxon>Caldisericia</taxon>
        <taxon>Caldisericales</taxon>
        <taxon>Caldisericaceae</taxon>
        <taxon>Caldisericum</taxon>
    </lineage>
</organism>
<keyword evidence="15" id="KW-0812">Transmembrane</keyword>
<evidence type="ECO:0000256" key="11">
    <source>
        <dbReference type="ARBA" id="ARBA00048802"/>
    </source>
</evidence>
<keyword evidence="8" id="KW-0694">RNA-binding</keyword>
<accession>A0A2J6WF16</accession>
<evidence type="ECO:0000256" key="6">
    <source>
        <dbReference type="ARBA" id="ARBA00022694"/>
    </source>
</evidence>
<evidence type="ECO:0000256" key="3">
    <source>
        <dbReference type="ARBA" id="ARBA00022555"/>
    </source>
</evidence>
<dbReference type="InterPro" id="IPR035587">
    <property type="entry name" value="DUS-like_FMN-bd"/>
</dbReference>
<comment type="similarity">
    <text evidence="12">Belongs to the dus family.</text>
</comment>
<dbReference type="Proteomes" id="UP000237040">
    <property type="component" value="Unassembled WGS sequence"/>
</dbReference>
<comment type="catalytic activity">
    <reaction evidence="11">
        <text>a 5,6-dihydrouridine in tRNA + NAD(+) = a uridine in tRNA + NADH + H(+)</text>
        <dbReference type="Rhea" id="RHEA:54452"/>
        <dbReference type="Rhea" id="RHEA-COMP:13339"/>
        <dbReference type="Rhea" id="RHEA-COMP:13887"/>
        <dbReference type="ChEBI" id="CHEBI:15378"/>
        <dbReference type="ChEBI" id="CHEBI:57540"/>
        <dbReference type="ChEBI" id="CHEBI:57945"/>
        <dbReference type="ChEBI" id="CHEBI:65315"/>
        <dbReference type="ChEBI" id="CHEBI:74443"/>
    </reaction>
</comment>
<evidence type="ECO:0000256" key="5">
    <source>
        <dbReference type="ARBA" id="ARBA00022643"/>
    </source>
</evidence>
<dbReference type="InterPro" id="IPR001269">
    <property type="entry name" value="DUS_fam"/>
</dbReference>
<feature type="binding site" evidence="14">
    <location>
        <position position="146"/>
    </location>
    <ligand>
        <name>FMN</name>
        <dbReference type="ChEBI" id="CHEBI:58210"/>
    </ligand>
</feature>
<evidence type="ECO:0000256" key="13">
    <source>
        <dbReference type="PIRSR" id="PIRSR006621-1"/>
    </source>
</evidence>
<comment type="cofactor">
    <cofactor evidence="1 12 14">
        <name>FMN</name>
        <dbReference type="ChEBI" id="CHEBI:58210"/>
    </cofactor>
</comment>
<keyword evidence="9 12" id="KW-0560">Oxidoreductase</keyword>
<dbReference type="GO" id="GO:0050660">
    <property type="term" value="F:flavin adenine dinucleotide binding"/>
    <property type="evidence" value="ECO:0007669"/>
    <property type="project" value="InterPro"/>
</dbReference>
<dbReference type="InterPro" id="IPR013785">
    <property type="entry name" value="Aldolase_TIM"/>
</dbReference>
<comment type="catalytic activity">
    <reaction evidence="10">
        <text>a 5,6-dihydrouridine in tRNA + NADP(+) = a uridine in tRNA + NADPH + H(+)</text>
        <dbReference type="Rhea" id="RHEA:23624"/>
        <dbReference type="Rhea" id="RHEA-COMP:13339"/>
        <dbReference type="Rhea" id="RHEA-COMP:13887"/>
        <dbReference type="ChEBI" id="CHEBI:15378"/>
        <dbReference type="ChEBI" id="CHEBI:57783"/>
        <dbReference type="ChEBI" id="CHEBI:58349"/>
        <dbReference type="ChEBI" id="CHEBI:65315"/>
        <dbReference type="ChEBI" id="CHEBI:74443"/>
    </reaction>
</comment>
<keyword evidence="14" id="KW-0547">Nucleotide-binding</keyword>
<sequence length="329" mass="37249">MNTLMGSKSSDKLNIDIPIFLAPLAGYTDSPFRRLVRYFGAGIVFTEMVSIMGIRFKDKNTLRLLQFYPEERPIFVQLFGFDSEAFSYAAKFVESLGFDGIDINAGCPVPKIVKDGSGSALLKDLTKLSRIIRAVKNSTHLPVSLKVRKGFFKGENVLSHVLKIAEDEGISFLTIHSITVEEGFKREDEDWDAISEIVSKAKIPIVANGGIENEEDVESLFKKTKAPYVMVGRASLGRPWFLKSSYAFLKENKKIDFSNKEKIDIIVRHIESEVEFLGEERGIVEMRKHLIKYAKGLKKAAEFRRYVNNLKTKEEAIALVRAFFDEMEV</sequence>
<dbReference type="InterPro" id="IPR024036">
    <property type="entry name" value="tRNA-dHydroUridine_Synthase_C"/>
</dbReference>
<feature type="active site" description="Proton donor" evidence="13">
    <location>
        <position position="107"/>
    </location>
</feature>
<comment type="caution">
    <text evidence="17">The sequence shown here is derived from an EMBL/GenBank/DDBJ whole genome shotgun (WGS) entry which is preliminary data.</text>
</comment>
<evidence type="ECO:0000256" key="9">
    <source>
        <dbReference type="ARBA" id="ARBA00023002"/>
    </source>
</evidence>
<dbReference type="Gene3D" id="3.20.20.70">
    <property type="entry name" value="Aldolase class I"/>
    <property type="match status" value="1"/>
</dbReference>
<reference evidence="17 18" key="1">
    <citation type="submission" date="2018-01" db="EMBL/GenBank/DDBJ databases">
        <title>Metagenomic assembled genomes from two thermal pools in the Uzon Caldera, Kamchatka, Russia.</title>
        <authorList>
            <person name="Wilkins L."/>
            <person name="Ettinger C."/>
        </authorList>
    </citation>
    <scope>NUCLEOTIDE SEQUENCE [LARGE SCALE GENOMIC DNA]</scope>
    <source>
        <strain evidence="17">ZAV-07</strain>
    </source>
</reference>
<evidence type="ECO:0000256" key="2">
    <source>
        <dbReference type="ARBA" id="ARBA00002790"/>
    </source>
</evidence>
<gene>
    <name evidence="17" type="ORF">C0189_01975</name>
</gene>
<dbReference type="InterPro" id="IPR018517">
    <property type="entry name" value="tRNA_hU_synthase_CS"/>
</dbReference>
<dbReference type="SUPFAM" id="SSF51395">
    <property type="entry name" value="FMN-linked oxidoreductases"/>
    <property type="match status" value="1"/>
</dbReference>
<dbReference type="PIRSF" id="PIRSF006621">
    <property type="entry name" value="Dus"/>
    <property type="match status" value="1"/>
</dbReference>
<evidence type="ECO:0000256" key="4">
    <source>
        <dbReference type="ARBA" id="ARBA00022630"/>
    </source>
</evidence>
<comment type="function">
    <text evidence="2 12">Catalyzes the synthesis of 5,6-dihydrouridine (D), a modified base found in the D-loop of most tRNAs, via the reduction of the C5-C6 double bond in target uridines.</text>
</comment>
<name>A0A2J6WF16_9BACT</name>
<feature type="binding site" evidence="14">
    <location>
        <position position="176"/>
    </location>
    <ligand>
        <name>FMN</name>
        <dbReference type="ChEBI" id="CHEBI:58210"/>
    </ligand>
</feature>
<evidence type="ECO:0000259" key="16">
    <source>
        <dbReference type="Pfam" id="PF01207"/>
    </source>
</evidence>
<feature type="domain" description="DUS-like FMN-binding" evidence="16">
    <location>
        <begin position="21"/>
        <end position="326"/>
    </location>
</feature>
<feature type="binding site" evidence="14">
    <location>
        <position position="77"/>
    </location>
    <ligand>
        <name>FMN</name>
        <dbReference type="ChEBI" id="CHEBI:58210"/>
    </ligand>
</feature>
<evidence type="ECO:0000313" key="17">
    <source>
        <dbReference type="EMBL" id="PMP68090.1"/>
    </source>
</evidence>
<feature type="binding site" evidence="14">
    <location>
        <begin position="232"/>
        <end position="233"/>
    </location>
    <ligand>
        <name>FMN</name>
        <dbReference type="ChEBI" id="CHEBI:58210"/>
    </ligand>
</feature>
<dbReference type="CDD" id="cd02801">
    <property type="entry name" value="DUS_like_FMN"/>
    <property type="match status" value="1"/>
</dbReference>
<evidence type="ECO:0000256" key="1">
    <source>
        <dbReference type="ARBA" id="ARBA00001917"/>
    </source>
</evidence>
<keyword evidence="15" id="KW-1133">Transmembrane helix</keyword>
<keyword evidence="7" id="KW-0521">NADP</keyword>
<dbReference type="GO" id="GO:0000049">
    <property type="term" value="F:tRNA binding"/>
    <property type="evidence" value="ECO:0007669"/>
    <property type="project" value="UniProtKB-KW"/>
</dbReference>
<evidence type="ECO:0000256" key="8">
    <source>
        <dbReference type="ARBA" id="ARBA00022884"/>
    </source>
</evidence>
<protein>
    <recommendedName>
        <fullName evidence="12">tRNA-dihydrouridine synthase</fullName>
        <ecNumber evidence="12">1.3.1.-</ecNumber>
    </recommendedName>
</protein>
<dbReference type="Pfam" id="PF01207">
    <property type="entry name" value="Dus"/>
    <property type="match status" value="1"/>
</dbReference>
<feature type="binding site" evidence="14">
    <location>
        <begin position="208"/>
        <end position="210"/>
    </location>
    <ligand>
        <name>FMN</name>
        <dbReference type="ChEBI" id="CHEBI:58210"/>
    </ligand>
</feature>
<dbReference type="GO" id="GO:0017150">
    <property type="term" value="F:tRNA dihydrouridine synthase activity"/>
    <property type="evidence" value="ECO:0007669"/>
    <property type="project" value="InterPro"/>
</dbReference>
<dbReference type="EC" id="1.3.1.-" evidence="12"/>
<keyword evidence="3" id="KW-0820">tRNA-binding</keyword>
<dbReference type="AlphaFoldDB" id="A0A2J6WF16"/>
<evidence type="ECO:0000256" key="12">
    <source>
        <dbReference type="PIRNR" id="PIRNR006621"/>
    </source>
</evidence>
<feature type="transmembrane region" description="Helical" evidence="15">
    <location>
        <begin position="35"/>
        <end position="54"/>
    </location>
</feature>
<evidence type="ECO:0000256" key="7">
    <source>
        <dbReference type="ARBA" id="ARBA00022857"/>
    </source>
</evidence>
<evidence type="ECO:0000256" key="10">
    <source>
        <dbReference type="ARBA" id="ARBA00048205"/>
    </source>
</evidence>
<dbReference type="Gene3D" id="1.10.1200.80">
    <property type="entry name" value="Putative flavin oxidoreducatase, domain 2"/>
    <property type="match status" value="1"/>
</dbReference>
<dbReference type="EMBL" id="PNIL01000028">
    <property type="protein sequence ID" value="PMP68090.1"/>
    <property type="molecule type" value="Genomic_DNA"/>
</dbReference>
<dbReference type="PANTHER" id="PTHR45846">
    <property type="entry name" value="TRNA-DIHYDROURIDINE(47) SYNTHASE [NAD(P)(+)]-LIKE"/>
    <property type="match status" value="1"/>
</dbReference>